<dbReference type="GO" id="GO:0004888">
    <property type="term" value="F:transmembrane signaling receptor activity"/>
    <property type="evidence" value="ECO:0007669"/>
    <property type="project" value="InterPro"/>
</dbReference>
<dbReference type="PANTHER" id="PTHR43531:SF14">
    <property type="entry name" value="METHYL-ACCEPTING CHEMOTAXIS PROTEIN I-RELATED"/>
    <property type="match status" value="1"/>
</dbReference>
<sequence>MATSPANNRSVARQVTLMAIGLVALVMLVVGLSIAVLTARSTRAQVVRSVGDTAQSVAQSVDAADSTNRELVQLTMKGFLRYFEATMQLDEASGELRSYGALVNEDYGSVDKFASETGGIATVFAKKGDDFVRITTSVKNDKGERQQGTLLERDSPAYAKVRAGEPYVGRTVVGGKPYMGYYLPTKDAAGKVIALLFIGNDISVFESMFDKQVAQTRFFEHGGTYVIDPRQSLADAVFVAHPTARGKKVLDAYPQAKEFFGALAGAEDGFVRQAIPVLGGASEDPWALVRKTAGGWWVVAEVPDGEAMAAQKHITWAVWGLMALAVALLAVGLFAMLRRGVSRPLRELTQAITLVAQGDLTEAFRTTRRDEIGALVQEVEGMRQRYLQMLHQVRTAVDSITTASAEIASGNQDLSARTEATASSLAQTAQSMEQLTATVRQSADAARQANQLASSAAEVAARGGRVVGEVITTMGDINQSSRKIADIIGVIDGIAFQTNILALNAAVEAARAGEQGRGFAVVAGEVRSLAGRSAEAAREIKQLIGASVDKVESGARLVQNAGSTMDEIVGSVQRVGDIIGEITAAASEQSDGIGQVNQAVNQLDQMTQQNAALVEESAAAAQSLRDQATRLVGAVRVFKLTEPAETGAALPRPATPRALAHEEESAVA</sequence>
<comment type="similarity">
    <text evidence="3">Belongs to the methyl-accepting chemotaxis (MCP) protein family.</text>
</comment>
<dbReference type="PROSITE" id="PS50111">
    <property type="entry name" value="CHEMOTAXIS_TRANSDUC_2"/>
    <property type="match status" value="1"/>
</dbReference>
<evidence type="ECO:0000256" key="3">
    <source>
        <dbReference type="ARBA" id="ARBA00029447"/>
    </source>
</evidence>
<keyword evidence="6" id="KW-0812">Transmembrane</keyword>
<evidence type="ECO:0000259" key="7">
    <source>
        <dbReference type="PROSITE" id="PS50111"/>
    </source>
</evidence>
<feature type="domain" description="HAMP" evidence="8">
    <location>
        <begin position="339"/>
        <end position="391"/>
    </location>
</feature>
<dbReference type="InterPro" id="IPR004090">
    <property type="entry name" value="Chemotax_Me-accpt_rcpt"/>
</dbReference>
<dbReference type="AlphaFoldDB" id="A0A7H0HD83"/>
<dbReference type="KEGG" id="amon:H9L24_15965"/>
<evidence type="ECO:0000313" key="9">
    <source>
        <dbReference type="EMBL" id="QNP58499.1"/>
    </source>
</evidence>
<dbReference type="Pfam" id="PF00672">
    <property type="entry name" value="HAMP"/>
    <property type="match status" value="1"/>
</dbReference>
<gene>
    <name evidence="9" type="ORF">H9L24_15965</name>
</gene>
<evidence type="ECO:0000256" key="6">
    <source>
        <dbReference type="SAM" id="Phobius"/>
    </source>
</evidence>
<dbReference type="PROSITE" id="PS50885">
    <property type="entry name" value="HAMP"/>
    <property type="match status" value="1"/>
</dbReference>
<dbReference type="InterPro" id="IPR003660">
    <property type="entry name" value="HAMP_dom"/>
</dbReference>
<keyword evidence="4" id="KW-0807">Transducer</keyword>
<reference evidence="9 10" key="1">
    <citation type="submission" date="2020-08" db="EMBL/GenBank/DDBJ databases">
        <title>Genome sequence of Acidovorax monticola KACC 19171T.</title>
        <authorList>
            <person name="Hyun D.-W."/>
            <person name="Bae J.-W."/>
        </authorList>
    </citation>
    <scope>NUCLEOTIDE SEQUENCE [LARGE SCALE GENOMIC DNA]</scope>
    <source>
        <strain evidence="9 10">KACC 19171</strain>
    </source>
</reference>
<dbReference type="GO" id="GO:0007165">
    <property type="term" value="P:signal transduction"/>
    <property type="evidence" value="ECO:0007669"/>
    <property type="project" value="UniProtKB-KW"/>
</dbReference>
<dbReference type="Pfam" id="PF00015">
    <property type="entry name" value="MCPsignal"/>
    <property type="match status" value="1"/>
</dbReference>
<feature type="transmembrane region" description="Helical" evidence="6">
    <location>
        <begin position="316"/>
        <end position="337"/>
    </location>
</feature>
<evidence type="ECO:0000256" key="1">
    <source>
        <dbReference type="ARBA" id="ARBA00004370"/>
    </source>
</evidence>
<name>A0A7H0HD83_9BURK</name>
<feature type="transmembrane region" description="Helical" evidence="6">
    <location>
        <begin position="15"/>
        <end position="39"/>
    </location>
</feature>
<dbReference type="PRINTS" id="PR00260">
    <property type="entry name" value="CHEMTRNSDUCR"/>
</dbReference>
<dbReference type="GO" id="GO:0005886">
    <property type="term" value="C:plasma membrane"/>
    <property type="evidence" value="ECO:0007669"/>
    <property type="project" value="TreeGrafter"/>
</dbReference>
<dbReference type="FunFam" id="1.10.287.950:FF:000001">
    <property type="entry name" value="Methyl-accepting chemotaxis sensory transducer"/>
    <property type="match status" value="1"/>
</dbReference>
<feature type="region of interest" description="Disordered" evidence="5">
    <location>
        <begin position="647"/>
        <end position="668"/>
    </location>
</feature>
<accession>A0A7H0HD83</accession>
<keyword evidence="10" id="KW-1185">Reference proteome</keyword>
<evidence type="ECO:0000313" key="10">
    <source>
        <dbReference type="Proteomes" id="UP000516057"/>
    </source>
</evidence>
<dbReference type="SUPFAM" id="SSF58104">
    <property type="entry name" value="Methyl-accepting chemotaxis protein (MCP) signaling domain"/>
    <property type="match status" value="1"/>
</dbReference>
<evidence type="ECO:0000256" key="5">
    <source>
        <dbReference type="SAM" id="MobiDB-lite"/>
    </source>
</evidence>
<dbReference type="PANTHER" id="PTHR43531">
    <property type="entry name" value="PROTEIN ICFG"/>
    <property type="match status" value="1"/>
</dbReference>
<dbReference type="Gene3D" id="1.10.287.950">
    <property type="entry name" value="Methyl-accepting chemotaxis protein"/>
    <property type="match status" value="1"/>
</dbReference>
<evidence type="ECO:0000259" key="8">
    <source>
        <dbReference type="PROSITE" id="PS50885"/>
    </source>
</evidence>
<feature type="compositionally biased region" description="Basic and acidic residues" evidence="5">
    <location>
        <begin position="659"/>
        <end position="668"/>
    </location>
</feature>
<dbReference type="SMART" id="SM00304">
    <property type="entry name" value="HAMP"/>
    <property type="match status" value="2"/>
</dbReference>
<dbReference type="InterPro" id="IPR029151">
    <property type="entry name" value="Sensor-like_sf"/>
</dbReference>
<comment type="subcellular location">
    <subcellularLocation>
        <location evidence="1">Membrane</location>
    </subcellularLocation>
</comment>
<keyword evidence="6" id="KW-1133">Transmembrane helix</keyword>
<evidence type="ECO:0000256" key="2">
    <source>
        <dbReference type="ARBA" id="ARBA00022481"/>
    </source>
</evidence>
<dbReference type="InterPro" id="IPR004089">
    <property type="entry name" value="MCPsignal_dom"/>
</dbReference>
<dbReference type="InterPro" id="IPR051310">
    <property type="entry name" value="MCP_chemotaxis"/>
</dbReference>
<dbReference type="SMART" id="SM00283">
    <property type="entry name" value="MA"/>
    <property type="match status" value="1"/>
</dbReference>
<dbReference type="RefSeq" id="WP_187735486.1">
    <property type="nucleotide sequence ID" value="NZ_CP060790.1"/>
</dbReference>
<feature type="domain" description="Methyl-accepting transducer" evidence="7">
    <location>
        <begin position="396"/>
        <end position="625"/>
    </location>
</feature>
<dbReference type="SUPFAM" id="SSF103190">
    <property type="entry name" value="Sensory domain-like"/>
    <property type="match status" value="1"/>
</dbReference>
<keyword evidence="6" id="KW-0472">Membrane</keyword>
<dbReference type="InterPro" id="IPR033462">
    <property type="entry name" value="Cache_3-Cache_2"/>
</dbReference>
<organism evidence="9 10">
    <name type="scientific">Paenacidovorax monticola</name>
    <dbReference type="NCBI Taxonomy" id="1926868"/>
    <lineage>
        <taxon>Bacteria</taxon>
        <taxon>Pseudomonadati</taxon>
        <taxon>Pseudomonadota</taxon>
        <taxon>Betaproteobacteria</taxon>
        <taxon>Burkholderiales</taxon>
        <taxon>Comamonadaceae</taxon>
        <taxon>Paenacidovorax</taxon>
    </lineage>
</organism>
<protein>
    <submittedName>
        <fullName evidence="9">Cache 3/Cache 2 fusion domain-containing protein</fullName>
    </submittedName>
</protein>
<dbReference type="Proteomes" id="UP000516057">
    <property type="component" value="Chromosome"/>
</dbReference>
<dbReference type="Pfam" id="PF17201">
    <property type="entry name" value="Cache_3-Cache_2"/>
    <property type="match status" value="1"/>
</dbReference>
<dbReference type="EMBL" id="CP060790">
    <property type="protein sequence ID" value="QNP58499.1"/>
    <property type="molecule type" value="Genomic_DNA"/>
</dbReference>
<keyword evidence="2" id="KW-0488">Methylation</keyword>
<evidence type="ECO:0000256" key="4">
    <source>
        <dbReference type="PROSITE-ProRule" id="PRU00284"/>
    </source>
</evidence>
<dbReference type="CDD" id="cd11386">
    <property type="entry name" value="MCP_signal"/>
    <property type="match status" value="1"/>
</dbReference>
<feature type="compositionally biased region" description="Low complexity" evidence="5">
    <location>
        <begin position="648"/>
        <end position="658"/>
    </location>
</feature>
<dbReference type="CDD" id="cd06225">
    <property type="entry name" value="HAMP"/>
    <property type="match status" value="1"/>
</dbReference>
<proteinExistence type="inferred from homology"/>
<dbReference type="GO" id="GO:0006935">
    <property type="term" value="P:chemotaxis"/>
    <property type="evidence" value="ECO:0007669"/>
    <property type="project" value="InterPro"/>
</dbReference>